<name>A0A417XY74_9ACTN</name>
<dbReference type="OrthoDB" id="156829at2"/>
<dbReference type="AlphaFoldDB" id="A0A417XY74"/>
<protein>
    <submittedName>
        <fullName evidence="2">Cyclic nucleotide-binding domain-containing protein</fullName>
    </submittedName>
</protein>
<dbReference type="EMBL" id="QXGH01000025">
    <property type="protein sequence ID" value="RHW25227.1"/>
    <property type="molecule type" value="Genomic_DNA"/>
</dbReference>
<organism evidence="2 3">
    <name type="scientific">Nocardioides immobilis</name>
    <dbReference type="NCBI Taxonomy" id="2049295"/>
    <lineage>
        <taxon>Bacteria</taxon>
        <taxon>Bacillati</taxon>
        <taxon>Actinomycetota</taxon>
        <taxon>Actinomycetes</taxon>
        <taxon>Propionibacteriales</taxon>
        <taxon>Nocardioidaceae</taxon>
        <taxon>Nocardioides</taxon>
    </lineage>
</organism>
<dbReference type="InterPro" id="IPR000595">
    <property type="entry name" value="cNMP-bd_dom"/>
</dbReference>
<dbReference type="PANTHER" id="PTHR24567:SF74">
    <property type="entry name" value="HTH-TYPE TRANSCRIPTIONAL REGULATOR ARCR"/>
    <property type="match status" value="1"/>
</dbReference>
<accession>A0A417XY74</accession>
<gene>
    <name evidence="2" type="ORF">D0Z08_19890</name>
</gene>
<dbReference type="PROSITE" id="PS00889">
    <property type="entry name" value="CNMP_BINDING_2"/>
    <property type="match status" value="1"/>
</dbReference>
<dbReference type="Proteomes" id="UP000283644">
    <property type="component" value="Unassembled WGS sequence"/>
</dbReference>
<evidence type="ECO:0000313" key="3">
    <source>
        <dbReference type="Proteomes" id="UP000283644"/>
    </source>
</evidence>
<dbReference type="GO" id="GO:0003700">
    <property type="term" value="F:DNA-binding transcription factor activity"/>
    <property type="evidence" value="ECO:0007669"/>
    <property type="project" value="TreeGrafter"/>
</dbReference>
<dbReference type="SMART" id="SM00100">
    <property type="entry name" value="cNMP"/>
    <property type="match status" value="1"/>
</dbReference>
<comment type="caution">
    <text evidence="2">The sequence shown here is derived from an EMBL/GenBank/DDBJ whole genome shotgun (WGS) entry which is preliminary data.</text>
</comment>
<sequence length="604" mass="66465">MHLAVVPFLPGRRPTDEDRWPGFGSSDRAALVTDGRRTNTAVILVETSDLPETTSLEATVTLDGAPIGRWDRRPVPRSGGVRERVVLHPDVDFAGVDLTFTAGLLRQAQVTVRAVDQGKLLAADATCLDVCDVRLLGSLYQRIMDRLVGPDTERQARAAGVASPGVDYHPWYPVLLIGTQKVASYADALEADIVGKKDHLTDPVWLLRVGVYLELLTCLGIIEAVKDDVGDLLEPDERAALETGGHFAEIRARIDPSAWRAVWKKRDLSFARFGTPRLGPVSGLNLLRKRDATLLFLHAHHEDLKHAIELAGPNRFNAQETWQRVFRDAERAVLRSVAAGFPELGFLPAAAREAVLWRRLGFAGASGVYPTACDQYRTSMNQVADWAKGRELMDHAGPECIPRAVSLLHSLGADPARVAVLQRQDGLGPDLLIPEPAVAEAPTTQEIEDLLGEVAVFRMLDRDQLHELAVGARPLFFGPTQRFVVQGHRGTSLFLVAEGAVEVRRREPDGREWLVETMGPGDVVGEMALLTGAPRAATVRSVEETLVFEIGRQAYLPLVQAHPEWVDELAEVMEARLLRRAARIAELQDTGTDLRTRIRRTLFG</sequence>
<proteinExistence type="predicted"/>
<dbReference type="InterPro" id="IPR018488">
    <property type="entry name" value="cNMP-bd_CS"/>
</dbReference>
<dbReference type="PANTHER" id="PTHR24567">
    <property type="entry name" value="CRP FAMILY TRANSCRIPTIONAL REGULATORY PROTEIN"/>
    <property type="match status" value="1"/>
</dbReference>
<evidence type="ECO:0000259" key="1">
    <source>
        <dbReference type="PROSITE" id="PS50042"/>
    </source>
</evidence>
<dbReference type="InterPro" id="IPR014710">
    <property type="entry name" value="RmlC-like_jellyroll"/>
</dbReference>
<keyword evidence="3" id="KW-1185">Reference proteome</keyword>
<dbReference type="SUPFAM" id="SSF51206">
    <property type="entry name" value="cAMP-binding domain-like"/>
    <property type="match status" value="1"/>
</dbReference>
<dbReference type="PROSITE" id="PS50042">
    <property type="entry name" value="CNMP_BINDING_3"/>
    <property type="match status" value="1"/>
</dbReference>
<dbReference type="InterPro" id="IPR050397">
    <property type="entry name" value="Env_Response_Regulators"/>
</dbReference>
<dbReference type="Pfam" id="PF00027">
    <property type="entry name" value="cNMP_binding"/>
    <property type="match status" value="1"/>
</dbReference>
<dbReference type="Gene3D" id="2.60.120.10">
    <property type="entry name" value="Jelly Rolls"/>
    <property type="match status" value="1"/>
</dbReference>
<dbReference type="CDD" id="cd00038">
    <property type="entry name" value="CAP_ED"/>
    <property type="match status" value="1"/>
</dbReference>
<dbReference type="RefSeq" id="WP_118927011.1">
    <property type="nucleotide sequence ID" value="NZ_QXGH01000025.1"/>
</dbReference>
<reference evidence="2 3" key="1">
    <citation type="submission" date="2018-09" db="EMBL/GenBank/DDBJ databases">
        <title>Genome sequencing of Nocardioides immobilis CCTCC AB 2017083 for comparison to Nocardioides silvaticus.</title>
        <authorList>
            <person name="Li C."/>
            <person name="Wang G."/>
        </authorList>
    </citation>
    <scope>NUCLEOTIDE SEQUENCE [LARGE SCALE GENOMIC DNA]</scope>
    <source>
        <strain evidence="2 3">CCTCC AB 2017083</strain>
    </source>
</reference>
<feature type="domain" description="Cyclic nucleotide-binding" evidence="1">
    <location>
        <begin position="456"/>
        <end position="576"/>
    </location>
</feature>
<dbReference type="InterPro" id="IPR018490">
    <property type="entry name" value="cNMP-bd_dom_sf"/>
</dbReference>
<dbReference type="GO" id="GO:0005829">
    <property type="term" value="C:cytosol"/>
    <property type="evidence" value="ECO:0007669"/>
    <property type="project" value="TreeGrafter"/>
</dbReference>
<evidence type="ECO:0000313" key="2">
    <source>
        <dbReference type="EMBL" id="RHW25227.1"/>
    </source>
</evidence>